<keyword evidence="2" id="KW-0732">Signal</keyword>
<evidence type="ECO:0000313" key="3">
    <source>
        <dbReference type="EMBL" id="MBA2933138.1"/>
    </source>
</evidence>
<dbReference type="Pfam" id="PF11776">
    <property type="entry name" value="RcnB"/>
    <property type="match status" value="1"/>
</dbReference>
<evidence type="ECO:0000313" key="4">
    <source>
        <dbReference type="Proteomes" id="UP000570166"/>
    </source>
</evidence>
<comment type="caution">
    <text evidence="3">The sequence shown here is derived from an EMBL/GenBank/DDBJ whole genome shotgun (WGS) entry which is preliminary data.</text>
</comment>
<sequence>MKTHLLLGTALLLLVSPDIAQAQDHGRPGHGGGGDRGRPPVTKPAPSRPGGSGGGRPPGGGHPGVKPPRPGRPEIQPPRPVRPKPPVRPNPPGRPGNGHHKPRPPHNPGFRPPNFRPIHRPGWRYPPGYHYRRWTVGLLLPHLFLSSTYYFDDYATYGFGPPPYGCRWVRYGPDLLLVDVRTGRIRDVIYGAFY</sequence>
<evidence type="ECO:0000256" key="1">
    <source>
        <dbReference type="SAM" id="MobiDB-lite"/>
    </source>
</evidence>
<accession>A0A838L6D5</accession>
<dbReference type="AlphaFoldDB" id="A0A838L6D5"/>
<gene>
    <name evidence="3" type="ORF">HZF05_03410</name>
</gene>
<dbReference type="RefSeq" id="WP_160365195.1">
    <property type="nucleotide sequence ID" value="NZ_JACEIB010000001.1"/>
</dbReference>
<dbReference type="Proteomes" id="UP000570166">
    <property type="component" value="Unassembled WGS sequence"/>
</dbReference>
<feature type="compositionally biased region" description="Pro residues" evidence="1">
    <location>
        <begin position="105"/>
        <end position="115"/>
    </location>
</feature>
<dbReference type="Gene3D" id="3.10.450.160">
    <property type="entry name" value="inner membrane protein cigr"/>
    <property type="match status" value="1"/>
</dbReference>
<dbReference type="InterPro" id="IPR024572">
    <property type="entry name" value="RcnB"/>
</dbReference>
<reference evidence="3 4" key="1">
    <citation type="submission" date="2020-07" db="EMBL/GenBank/DDBJ databases">
        <authorList>
            <person name="Sun Q."/>
        </authorList>
    </citation>
    <scope>NUCLEOTIDE SEQUENCE [LARGE SCALE GENOMIC DNA]</scope>
    <source>
        <strain evidence="3 4">CGMCC 1.13654</strain>
    </source>
</reference>
<evidence type="ECO:0000256" key="2">
    <source>
        <dbReference type="SAM" id="SignalP"/>
    </source>
</evidence>
<keyword evidence="4" id="KW-1185">Reference proteome</keyword>
<name>A0A838L6D5_9SPHN</name>
<organism evidence="3 4">
    <name type="scientific">Sphingomonas chungangi</name>
    <dbReference type="NCBI Taxonomy" id="2683589"/>
    <lineage>
        <taxon>Bacteria</taxon>
        <taxon>Pseudomonadati</taxon>
        <taxon>Pseudomonadota</taxon>
        <taxon>Alphaproteobacteria</taxon>
        <taxon>Sphingomonadales</taxon>
        <taxon>Sphingomonadaceae</taxon>
        <taxon>Sphingomonas</taxon>
    </lineage>
</organism>
<proteinExistence type="predicted"/>
<dbReference type="EMBL" id="JACEIB010000001">
    <property type="protein sequence ID" value="MBA2933138.1"/>
    <property type="molecule type" value="Genomic_DNA"/>
</dbReference>
<feature type="region of interest" description="Disordered" evidence="1">
    <location>
        <begin position="22"/>
        <end position="115"/>
    </location>
</feature>
<protein>
    <submittedName>
        <fullName evidence="3">RcnB family protein</fullName>
    </submittedName>
</protein>
<feature type="compositionally biased region" description="Gly residues" evidence="1">
    <location>
        <begin position="50"/>
        <end position="63"/>
    </location>
</feature>
<feature type="compositionally biased region" description="Pro residues" evidence="1">
    <location>
        <begin position="65"/>
        <end position="94"/>
    </location>
</feature>
<feature type="chain" id="PRO_5032761557" evidence="2">
    <location>
        <begin position="23"/>
        <end position="194"/>
    </location>
</feature>
<feature type="signal peptide" evidence="2">
    <location>
        <begin position="1"/>
        <end position="22"/>
    </location>
</feature>